<proteinExistence type="predicted"/>
<dbReference type="RefSeq" id="WP_377314747.1">
    <property type="nucleotide sequence ID" value="NZ_JBHUIY010000005.1"/>
</dbReference>
<organism evidence="1 2">
    <name type="scientific">Phaeospirillum tilakii</name>
    <dbReference type="NCBI Taxonomy" id="741673"/>
    <lineage>
        <taxon>Bacteria</taxon>
        <taxon>Pseudomonadati</taxon>
        <taxon>Pseudomonadota</taxon>
        <taxon>Alphaproteobacteria</taxon>
        <taxon>Rhodospirillales</taxon>
        <taxon>Rhodospirillaceae</taxon>
        <taxon>Phaeospirillum</taxon>
    </lineage>
</organism>
<evidence type="ECO:0000313" key="2">
    <source>
        <dbReference type="Proteomes" id="UP001597296"/>
    </source>
</evidence>
<comment type="caution">
    <text evidence="1">The sequence shown here is derived from an EMBL/GenBank/DDBJ whole genome shotgun (WGS) entry which is preliminary data.</text>
</comment>
<dbReference type="EMBL" id="JBHUIY010000005">
    <property type="protein sequence ID" value="MFD2232977.1"/>
    <property type="molecule type" value="Genomic_DNA"/>
</dbReference>
<keyword evidence="2" id="KW-1185">Reference proteome</keyword>
<reference evidence="2" key="1">
    <citation type="journal article" date="2019" name="Int. J. Syst. Evol. Microbiol.">
        <title>The Global Catalogue of Microorganisms (GCM) 10K type strain sequencing project: providing services to taxonomists for standard genome sequencing and annotation.</title>
        <authorList>
            <consortium name="The Broad Institute Genomics Platform"/>
            <consortium name="The Broad Institute Genome Sequencing Center for Infectious Disease"/>
            <person name="Wu L."/>
            <person name="Ma J."/>
        </authorList>
    </citation>
    <scope>NUCLEOTIDE SEQUENCE [LARGE SCALE GENOMIC DNA]</scope>
    <source>
        <strain evidence="2">KCTC 15012</strain>
    </source>
</reference>
<protein>
    <submittedName>
        <fullName evidence="1">Uncharacterized protein</fullName>
    </submittedName>
</protein>
<name>A0ABW5C9E7_9PROT</name>
<sequence>MIEEILVGTTASLLVGLIGWRTRRLHALQEQLEFVRQFADARRALEDDPTVPEAVKKFLRFSARIIDSPKTAQYVFSTEPPTPSARRAPVLQAIRAMTPLQQERFRAATRCLLMALSYYDGKSGAKLRAALSGARSEKAIRVEMAKIVTLEPLDAPGLLGIPA</sequence>
<dbReference type="Proteomes" id="UP001597296">
    <property type="component" value="Unassembled WGS sequence"/>
</dbReference>
<evidence type="ECO:0000313" key="1">
    <source>
        <dbReference type="EMBL" id="MFD2232977.1"/>
    </source>
</evidence>
<gene>
    <name evidence="1" type="ORF">ACFSNB_04080</name>
</gene>
<accession>A0ABW5C9E7</accession>